<dbReference type="AlphaFoldDB" id="A0A8H5ZEQ4"/>
<accession>A0A8H5ZEQ4</accession>
<sequence>MTSWELACWKVTVHQMALDQQHKIWKTQFLGLSHRNRLCRDRSVDRKNKKPLENLQLLLRSLGSCRKCLMIVETTQ</sequence>
<comment type="caution">
    <text evidence="1">The sequence shown here is derived from an EMBL/GenBank/DDBJ whole genome shotgun (WGS) entry which is preliminary data.</text>
</comment>
<dbReference type="EMBL" id="WNKQ01000015">
    <property type="protein sequence ID" value="KAF5846874.1"/>
    <property type="molecule type" value="Genomic_DNA"/>
</dbReference>
<evidence type="ECO:0000313" key="2">
    <source>
        <dbReference type="Proteomes" id="UP000624244"/>
    </source>
</evidence>
<protein>
    <submittedName>
        <fullName evidence="1">Uncharacterized protein</fullName>
    </submittedName>
</protein>
<evidence type="ECO:0000313" key="1">
    <source>
        <dbReference type="EMBL" id="KAF5846874.1"/>
    </source>
</evidence>
<gene>
    <name evidence="1" type="ORF">GGP41_004842</name>
</gene>
<organism evidence="1 2">
    <name type="scientific">Cochliobolus sativus</name>
    <name type="common">Common root rot and spot blotch fungus</name>
    <name type="synonym">Bipolaris sorokiniana</name>
    <dbReference type="NCBI Taxonomy" id="45130"/>
    <lineage>
        <taxon>Eukaryota</taxon>
        <taxon>Fungi</taxon>
        <taxon>Dikarya</taxon>
        <taxon>Ascomycota</taxon>
        <taxon>Pezizomycotina</taxon>
        <taxon>Dothideomycetes</taxon>
        <taxon>Pleosporomycetidae</taxon>
        <taxon>Pleosporales</taxon>
        <taxon>Pleosporineae</taxon>
        <taxon>Pleosporaceae</taxon>
        <taxon>Bipolaris</taxon>
    </lineage>
</organism>
<dbReference type="Proteomes" id="UP000624244">
    <property type="component" value="Unassembled WGS sequence"/>
</dbReference>
<reference evidence="1" key="1">
    <citation type="submission" date="2019-11" db="EMBL/GenBank/DDBJ databases">
        <title>Bipolaris sorokiniana Genome sequencing.</title>
        <authorList>
            <person name="Wang H."/>
        </authorList>
    </citation>
    <scope>NUCLEOTIDE SEQUENCE</scope>
</reference>
<proteinExistence type="predicted"/>
<name>A0A8H5ZEQ4_COCSA</name>